<dbReference type="FunFam" id="3.40.50.300:FF:000309">
    <property type="entry name" value="ABC transporter ATP-binding protein"/>
    <property type="match status" value="1"/>
</dbReference>
<dbReference type="Gene3D" id="3.40.50.300">
    <property type="entry name" value="P-loop containing nucleotide triphosphate hydrolases"/>
    <property type="match status" value="2"/>
</dbReference>
<evidence type="ECO:0000256" key="1">
    <source>
        <dbReference type="ARBA" id="ARBA00022737"/>
    </source>
</evidence>
<keyword evidence="3 6" id="KW-0067">ATP-binding</keyword>
<dbReference type="NCBIfam" id="NF000355">
    <property type="entry name" value="ribo_prot_ABC_F"/>
    <property type="match status" value="1"/>
</dbReference>
<evidence type="ECO:0000256" key="2">
    <source>
        <dbReference type="ARBA" id="ARBA00022741"/>
    </source>
</evidence>
<dbReference type="InterPro" id="IPR003593">
    <property type="entry name" value="AAA+_ATPase"/>
</dbReference>
<dbReference type="InterPro" id="IPR017871">
    <property type="entry name" value="ABC_transporter-like_CS"/>
</dbReference>
<dbReference type="InterPro" id="IPR027417">
    <property type="entry name" value="P-loop_NTPase"/>
</dbReference>
<dbReference type="Pfam" id="PF00005">
    <property type="entry name" value="ABC_tran"/>
    <property type="match status" value="2"/>
</dbReference>
<keyword evidence="2" id="KW-0547">Nucleotide-binding</keyword>
<gene>
    <name evidence="6" type="ORF">KSX_31530</name>
</gene>
<dbReference type="PANTHER" id="PTHR42855">
    <property type="entry name" value="ABC TRANSPORTER ATP-BINDING SUBUNIT"/>
    <property type="match status" value="1"/>
</dbReference>
<dbReference type="InterPro" id="IPR003439">
    <property type="entry name" value="ABC_transporter-like_ATP-bd"/>
</dbReference>
<dbReference type="InterPro" id="IPR032781">
    <property type="entry name" value="ABC_tran_Xtn"/>
</dbReference>
<dbReference type="Pfam" id="PF12848">
    <property type="entry name" value="ABC_tran_Xtn"/>
    <property type="match status" value="1"/>
</dbReference>
<sequence>MLLANLSKVRKDYGGNLVFRDIDLEVLERERIGLVGENGSGKTTLFKLLAGLEQPTAGTISRKRNLTIGYLYQEIEASQLELSVYDVVAASSPELQTLAERMKRLEVRMSDPALADDPDVMERVLTEYSTVQERYEALGGYSIGHRVEGVLCGLGFGLHEHRLPVKSFSGGEKKLINLARILLQMPDLLLLDEPDNHLDLRAKAWLEQYIRDYPGTVIIISHDRHLLDHSVTKIYEMEDGEISVFVGNYSAYVAEREQRLQRLQEQYTLQQTEIRRLKHSMHRLKEWAKMNPKFAGRAEYMAKRVEKLKQEAVDKPILERDRIKVALDTERSGKRVLEVKQLSKEIGERVLFEPFDFTVLYGERIGIVGANGAGKTTLLRTMMDLLPATTGTVKIGPSVVTGYYSQEQETLPFESTPLDFVRRLKKFTEGQAIAFLSRFLLSIEEVRTPIAHLSGGQKSRLQIARLMLQEANFLLLDEPTNNLDIASTEVLEEALLDFEGTMLMVSHDRYFLDNIATKILEIGSDAKVRVYPGNYAYYVEKSAG</sequence>
<dbReference type="GO" id="GO:0016887">
    <property type="term" value="F:ATP hydrolysis activity"/>
    <property type="evidence" value="ECO:0007669"/>
    <property type="project" value="InterPro"/>
</dbReference>
<dbReference type="GO" id="GO:0005524">
    <property type="term" value="F:ATP binding"/>
    <property type="evidence" value="ECO:0007669"/>
    <property type="project" value="UniProtKB-KW"/>
</dbReference>
<reference evidence="6" key="1">
    <citation type="submission" date="2020-10" db="EMBL/GenBank/DDBJ databases">
        <title>Taxonomic study of unclassified bacteria belonging to the class Ktedonobacteria.</title>
        <authorList>
            <person name="Yabe S."/>
            <person name="Wang C.M."/>
            <person name="Zheng Y."/>
            <person name="Sakai Y."/>
            <person name="Cavaletti L."/>
            <person name="Monciardini P."/>
            <person name="Donadio S."/>
        </authorList>
    </citation>
    <scope>NUCLEOTIDE SEQUENCE</scope>
    <source>
        <strain evidence="6">SOSP1-1</strain>
    </source>
</reference>
<dbReference type="PROSITE" id="PS00211">
    <property type="entry name" value="ABC_TRANSPORTER_1"/>
    <property type="match status" value="2"/>
</dbReference>
<dbReference type="PANTHER" id="PTHR42855:SF2">
    <property type="entry name" value="DRUG RESISTANCE ABC TRANSPORTER,ATP-BINDING PROTEIN"/>
    <property type="match status" value="1"/>
</dbReference>
<feature type="coiled-coil region" evidence="4">
    <location>
        <begin position="253"/>
        <end position="280"/>
    </location>
</feature>
<protein>
    <submittedName>
        <fullName evidence="6">ABC transporter ATP-binding protein</fullName>
    </submittedName>
</protein>
<keyword evidence="4" id="KW-0175">Coiled coil</keyword>
<evidence type="ECO:0000256" key="4">
    <source>
        <dbReference type="SAM" id="Coils"/>
    </source>
</evidence>
<dbReference type="AlphaFoldDB" id="A0A8J3MU27"/>
<dbReference type="FunFam" id="3.40.50.300:FF:000011">
    <property type="entry name" value="Putative ABC transporter ATP-binding component"/>
    <property type="match status" value="1"/>
</dbReference>
<dbReference type="SUPFAM" id="SSF52540">
    <property type="entry name" value="P-loop containing nucleoside triphosphate hydrolases"/>
    <property type="match status" value="2"/>
</dbReference>
<dbReference type="EMBL" id="BNJF01000001">
    <property type="protein sequence ID" value="GHO44990.1"/>
    <property type="molecule type" value="Genomic_DNA"/>
</dbReference>
<dbReference type="CDD" id="cd03221">
    <property type="entry name" value="ABCF_EF-3"/>
    <property type="match status" value="2"/>
</dbReference>
<dbReference type="SMART" id="SM00382">
    <property type="entry name" value="AAA"/>
    <property type="match status" value="2"/>
</dbReference>
<evidence type="ECO:0000313" key="6">
    <source>
        <dbReference type="EMBL" id="GHO44990.1"/>
    </source>
</evidence>
<name>A0A8J3MU27_9CHLR</name>
<keyword evidence="1" id="KW-0677">Repeat</keyword>
<organism evidence="6 7">
    <name type="scientific">Ktedonospora formicarum</name>
    <dbReference type="NCBI Taxonomy" id="2778364"/>
    <lineage>
        <taxon>Bacteria</taxon>
        <taxon>Bacillati</taxon>
        <taxon>Chloroflexota</taxon>
        <taxon>Ktedonobacteria</taxon>
        <taxon>Ktedonobacterales</taxon>
        <taxon>Ktedonobacteraceae</taxon>
        <taxon>Ktedonospora</taxon>
    </lineage>
</organism>
<evidence type="ECO:0000259" key="5">
    <source>
        <dbReference type="PROSITE" id="PS50893"/>
    </source>
</evidence>
<dbReference type="PROSITE" id="PS50893">
    <property type="entry name" value="ABC_TRANSPORTER_2"/>
    <property type="match status" value="2"/>
</dbReference>
<evidence type="ECO:0000256" key="3">
    <source>
        <dbReference type="ARBA" id="ARBA00022840"/>
    </source>
</evidence>
<proteinExistence type="predicted"/>
<dbReference type="InterPro" id="IPR051309">
    <property type="entry name" value="ABCF_ATPase"/>
</dbReference>
<feature type="domain" description="ABC transporter" evidence="5">
    <location>
        <begin position="337"/>
        <end position="541"/>
    </location>
</feature>
<accession>A0A8J3MU27</accession>
<evidence type="ECO:0000313" key="7">
    <source>
        <dbReference type="Proteomes" id="UP000612362"/>
    </source>
</evidence>
<feature type="domain" description="ABC transporter" evidence="5">
    <location>
        <begin position="1"/>
        <end position="264"/>
    </location>
</feature>
<dbReference type="RefSeq" id="WP_220194351.1">
    <property type="nucleotide sequence ID" value="NZ_BNJF01000001.1"/>
</dbReference>
<comment type="caution">
    <text evidence="6">The sequence shown here is derived from an EMBL/GenBank/DDBJ whole genome shotgun (WGS) entry which is preliminary data.</text>
</comment>
<dbReference type="Proteomes" id="UP000612362">
    <property type="component" value="Unassembled WGS sequence"/>
</dbReference>
<dbReference type="GO" id="GO:0003676">
    <property type="term" value="F:nucleic acid binding"/>
    <property type="evidence" value="ECO:0007669"/>
    <property type="project" value="UniProtKB-ARBA"/>
</dbReference>
<keyword evidence="7" id="KW-1185">Reference proteome</keyword>